<dbReference type="InterPro" id="IPR023032">
    <property type="entry name" value="tRNA_MAMT_biosynth_bifunc_MnmC"/>
</dbReference>
<evidence type="ECO:0000256" key="6">
    <source>
        <dbReference type="ARBA" id="ARBA00022694"/>
    </source>
</evidence>
<dbReference type="InterPro" id="IPR006076">
    <property type="entry name" value="FAD-dep_OxRdtase"/>
</dbReference>
<comment type="catalytic activity">
    <reaction evidence="10">
        <text>5-aminomethyl-2-thiouridine(34) in tRNA + S-adenosyl-L-methionine = 5-methylaminomethyl-2-thiouridine(34) in tRNA + S-adenosyl-L-homocysteine + H(+)</text>
        <dbReference type="Rhea" id="RHEA:19569"/>
        <dbReference type="Rhea" id="RHEA-COMP:10195"/>
        <dbReference type="Rhea" id="RHEA-COMP:10197"/>
        <dbReference type="ChEBI" id="CHEBI:15378"/>
        <dbReference type="ChEBI" id="CHEBI:57856"/>
        <dbReference type="ChEBI" id="CHEBI:59789"/>
        <dbReference type="ChEBI" id="CHEBI:74454"/>
        <dbReference type="ChEBI" id="CHEBI:74455"/>
        <dbReference type="EC" id="2.1.1.61"/>
    </reaction>
</comment>
<dbReference type="GO" id="GO:0050660">
    <property type="term" value="F:flavin adenine dinucleotide binding"/>
    <property type="evidence" value="ECO:0007669"/>
    <property type="project" value="UniProtKB-UniRule"/>
</dbReference>
<dbReference type="InterPro" id="IPR008471">
    <property type="entry name" value="MnmC-like_methylTransf"/>
</dbReference>
<proteinExistence type="inferred from homology"/>
<keyword evidence="9 10" id="KW-0511">Multifunctional enzyme</keyword>
<evidence type="ECO:0000259" key="11">
    <source>
        <dbReference type="Pfam" id="PF01266"/>
    </source>
</evidence>
<dbReference type="InterPro" id="IPR029063">
    <property type="entry name" value="SAM-dependent_MTases_sf"/>
</dbReference>
<keyword evidence="7 10" id="KW-0274">FAD</keyword>
<accession>A0A919AV11</accession>
<evidence type="ECO:0000256" key="7">
    <source>
        <dbReference type="ARBA" id="ARBA00022827"/>
    </source>
</evidence>
<evidence type="ECO:0000259" key="12">
    <source>
        <dbReference type="Pfam" id="PF05430"/>
    </source>
</evidence>
<protein>
    <recommendedName>
        <fullName evidence="10">tRNA 5-methylaminomethyl-2-thiouridine biosynthesis bifunctional protein MnmC</fullName>
        <shortName evidence="10">tRNA mnm(5)s(2)U biosynthesis bifunctional protein</shortName>
    </recommendedName>
    <domain>
        <recommendedName>
            <fullName evidence="10">tRNA (mnm(5)s(2)U34)-methyltransferase</fullName>
            <ecNumber evidence="10">2.1.1.61</ecNumber>
        </recommendedName>
    </domain>
    <domain>
        <recommendedName>
            <fullName evidence="10">FAD-dependent cmnm(5)s(2)U34 oxidoreductase</fullName>
            <ecNumber evidence="10">1.5.-.-</ecNumber>
        </recommendedName>
    </domain>
</protein>
<dbReference type="Gene3D" id="3.40.50.150">
    <property type="entry name" value="Vaccinia Virus protein VP39"/>
    <property type="match status" value="1"/>
</dbReference>
<dbReference type="GO" id="GO:0032259">
    <property type="term" value="P:methylation"/>
    <property type="evidence" value="ECO:0007669"/>
    <property type="project" value="UniProtKB-KW"/>
</dbReference>
<evidence type="ECO:0000256" key="10">
    <source>
        <dbReference type="HAMAP-Rule" id="MF_01102"/>
    </source>
</evidence>
<keyword evidence="1 10" id="KW-0963">Cytoplasm</keyword>
<dbReference type="EMBL" id="BNCI01000002">
    <property type="protein sequence ID" value="GHF26570.1"/>
    <property type="molecule type" value="Genomic_DNA"/>
</dbReference>
<dbReference type="EC" id="2.1.1.61" evidence="10"/>
<dbReference type="SUPFAM" id="SSF51905">
    <property type="entry name" value="FAD/NAD(P)-binding domain"/>
    <property type="match status" value="1"/>
</dbReference>
<dbReference type="GO" id="GO:0002097">
    <property type="term" value="P:tRNA wobble base modification"/>
    <property type="evidence" value="ECO:0007669"/>
    <property type="project" value="UniProtKB-UniRule"/>
</dbReference>
<evidence type="ECO:0000256" key="8">
    <source>
        <dbReference type="ARBA" id="ARBA00023002"/>
    </source>
</evidence>
<dbReference type="NCBIfam" id="NF033855">
    <property type="entry name" value="tRNA_MNMC2"/>
    <property type="match status" value="1"/>
</dbReference>
<dbReference type="Gene3D" id="3.50.50.60">
    <property type="entry name" value="FAD/NAD(P)-binding domain"/>
    <property type="match status" value="1"/>
</dbReference>
<dbReference type="GO" id="GO:0005737">
    <property type="term" value="C:cytoplasm"/>
    <property type="evidence" value="ECO:0007669"/>
    <property type="project" value="UniProtKB-SubCell"/>
</dbReference>
<feature type="region of interest" description="tRNA (mnm(5)s(2)U34)-methyltransferase" evidence="10">
    <location>
        <begin position="1"/>
        <end position="226"/>
    </location>
</feature>
<keyword evidence="8 10" id="KW-0560">Oxidoreductase</keyword>
<feature type="domain" description="FAD dependent oxidoreductase" evidence="11">
    <location>
        <begin position="250"/>
        <end position="608"/>
    </location>
</feature>
<comment type="cofactor">
    <cofactor evidence="10">
        <name>FAD</name>
        <dbReference type="ChEBI" id="CHEBI:57692"/>
    </cofactor>
</comment>
<dbReference type="GO" id="GO:0016645">
    <property type="term" value="F:oxidoreductase activity, acting on the CH-NH group of donors"/>
    <property type="evidence" value="ECO:0007669"/>
    <property type="project" value="InterPro"/>
</dbReference>
<keyword evidence="14" id="KW-1185">Reference proteome</keyword>
<keyword evidence="6 10" id="KW-0819">tRNA processing</keyword>
<comment type="subcellular location">
    <subcellularLocation>
        <location evidence="10">Cytoplasm</location>
    </subcellularLocation>
</comment>
<sequence length="640" mass="70592">MTRRGNAPVSPVFDDVYYSADDGIAESKFVFLDGINFPACTYGTHSFTIGETGFGTGLNFLLTWKAFLEAPDNRLGTNHLTFISIEGYPLSLEALQEAHKDFPELAEYAEELQKAWPPAAEGYHLRQFSGGRVKLLLLFGDAAKTLKTLEANIDAWFLDGFAPSKNKAMWSEDVLFHIGRTSNTGAKLATFTAAGFVRRGLEANGFEMQKAPGFGRKRERLLGVKRLNEDQSNTRKKEWALLPKATNGIITVIGGGIAGAWIAYTLQSKGKSVQIVDEPHDHSARHLPAALIAPAFYLEDSPRATLLEMMYLYTCQHPLIKKHTTMTGVEILANTIGKAEKFRKLVEKLKWGNAFISSNEQGDLSLPISPVVDAEGLIAGLKTDIHTIRATVDQLERHDATWQLYDKDGKHITSSDTVIIAAGAASERLLGNNCPEMRLRAGQVEVLQRGTAAGTSNILPEKSLSYGGYLTVSADGHPTAGSTFEKLEDLRDFDRQPNEKSRRTILRDLVSALTYLGRLEEDHQSDWSDILRTDHSWRGVRATTPDHLPYVGPVLNQSATTDKYQKLKQDAKATGLGAPCLQENLYVFSGFGSKGFQYAPLLAEYLAASLDGTPSPLRTDQMHLLHPGRDLIRKLSKGYH</sequence>
<evidence type="ECO:0000313" key="14">
    <source>
        <dbReference type="Proteomes" id="UP000630923"/>
    </source>
</evidence>
<reference evidence="13" key="1">
    <citation type="journal article" date="2014" name="Int. J. Syst. Evol. Microbiol.">
        <title>Complete genome sequence of Corynebacterium casei LMG S-19264T (=DSM 44701T), isolated from a smear-ripened cheese.</title>
        <authorList>
            <consortium name="US DOE Joint Genome Institute (JGI-PGF)"/>
            <person name="Walter F."/>
            <person name="Albersmeier A."/>
            <person name="Kalinowski J."/>
            <person name="Ruckert C."/>
        </authorList>
    </citation>
    <scope>NUCLEOTIDE SEQUENCE</scope>
    <source>
        <strain evidence="13">KCTC 42590</strain>
    </source>
</reference>
<keyword evidence="3 10" id="KW-0285">Flavoprotein</keyword>
<evidence type="ECO:0000256" key="1">
    <source>
        <dbReference type="ARBA" id="ARBA00022490"/>
    </source>
</evidence>
<evidence type="ECO:0000313" key="13">
    <source>
        <dbReference type="EMBL" id="GHF26570.1"/>
    </source>
</evidence>
<keyword evidence="5 10" id="KW-0949">S-adenosyl-L-methionine</keyword>
<dbReference type="Pfam" id="PF01266">
    <property type="entry name" value="DAO"/>
    <property type="match status" value="1"/>
</dbReference>
<dbReference type="InterPro" id="IPR047785">
    <property type="entry name" value="tRNA_MNMC2"/>
</dbReference>
<comment type="similarity">
    <text evidence="10">In the N-terminal section; belongs to the methyltransferase superfamily. tRNA (mnm(5)s(2)U34)-methyltransferase family.</text>
</comment>
<gene>
    <name evidence="10" type="primary">mnmC</name>
    <name evidence="13" type="ORF">GCM10017044_21950</name>
</gene>
<dbReference type="GO" id="GO:0004808">
    <property type="term" value="F:tRNA (5-methylaminomethyl-2-thiouridylate)(34)-methyltransferase activity"/>
    <property type="evidence" value="ECO:0007669"/>
    <property type="project" value="UniProtKB-EC"/>
</dbReference>
<keyword evidence="4 10" id="KW-0808">Transferase</keyword>
<comment type="caution">
    <text evidence="13">The sequence shown here is derived from an EMBL/GenBank/DDBJ whole genome shotgun (WGS) entry which is preliminary data.</text>
</comment>
<evidence type="ECO:0000256" key="9">
    <source>
        <dbReference type="ARBA" id="ARBA00023268"/>
    </source>
</evidence>
<dbReference type="AlphaFoldDB" id="A0A919AV11"/>
<feature type="domain" description="MnmC-like methyltransferase" evidence="12">
    <location>
        <begin position="103"/>
        <end position="225"/>
    </location>
</feature>
<reference evidence="13" key="2">
    <citation type="submission" date="2020-09" db="EMBL/GenBank/DDBJ databases">
        <authorList>
            <person name="Sun Q."/>
            <person name="Kim S."/>
        </authorList>
    </citation>
    <scope>NUCLEOTIDE SEQUENCE</scope>
    <source>
        <strain evidence="13">KCTC 42590</strain>
    </source>
</reference>
<dbReference type="HAMAP" id="MF_01102">
    <property type="entry name" value="MnmC"/>
    <property type="match status" value="1"/>
</dbReference>
<evidence type="ECO:0000256" key="3">
    <source>
        <dbReference type="ARBA" id="ARBA00022630"/>
    </source>
</evidence>
<comment type="similarity">
    <text evidence="10">In the C-terminal section; belongs to the DAO family.</text>
</comment>
<evidence type="ECO:0000256" key="2">
    <source>
        <dbReference type="ARBA" id="ARBA00022603"/>
    </source>
</evidence>
<dbReference type="Gene3D" id="3.30.9.10">
    <property type="entry name" value="D-Amino Acid Oxidase, subunit A, domain 2"/>
    <property type="match status" value="1"/>
</dbReference>
<keyword evidence="2 10" id="KW-0489">Methyltransferase</keyword>
<comment type="function">
    <text evidence="10">Catalyzes the last two steps in the biosynthesis of 5-methylaminomethyl-2-thiouridine (mnm(5)s(2)U) at the wobble position (U34) in tRNA. Catalyzes the FAD-dependent demodification of cmnm(5)s(2)U34 to nm(5)s(2)U34, followed by the transfer of a methyl group from S-adenosyl-L-methionine to nm(5)s(2)U34, to form mnm(5)s(2)U34.</text>
</comment>
<dbReference type="Proteomes" id="UP000630923">
    <property type="component" value="Unassembled WGS sequence"/>
</dbReference>
<dbReference type="Pfam" id="PF05430">
    <property type="entry name" value="Methyltransf_30"/>
    <property type="match status" value="1"/>
</dbReference>
<dbReference type="EC" id="1.5.-.-" evidence="10"/>
<feature type="region of interest" description="FAD-dependent cmnm(5)s(2)U34 oxidoreductase" evidence="10">
    <location>
        <begin position="253"/>
        <end position="640"/>
    </location>
</feature>
<organism evidence="13 14">
    <name type="scientific">Kordiimonas sediminis</name>
    <dbReference type="NCBI Taxonomy" id="1735581"/>
    <lineage>
        <taxon>Bacteria</taxon>
        <taxon>Pseudomonadati</taxon>
        <taxon>Pseudomonadota</taxon>
        <taxon>Alphaproteobacteria</taxon>
        <taxon>Kordiimonadales</taxon>
        <taxon>Kordiimonadaceae</taxon>
        <taxon>Kordiimonas</taxon>
    </lineage>
</organism>
<dbReference type="InterPro" id="IPR017610">
    <property type="entry name" value="tRNA_S-uridine_synth_MnmC_C"/>
</dbReference>
<dbReference type="PANTHER" id="PTHR13847:SF289">
    <property type="entry name" value="GLYCINE OXIDASE"/>
    <property type="match status" value="1"/>
</dbReference>
<evidence type="ECO:0000256" key="5">
    <source>
        <dbReference type="ARBA" id="ARBA00022691"/>
    </source>
</evidence>
<evidence type="ECO:0000256" key="4">
    <source>
        <dbReference type="ARBA" id="ARBA00022679"/>
    </source>
</evidence>
<dbReference type="NCBIfam" id="TIGR03197">
    <property type="entry name" value="MnmC_Cterm"/>
    <property type="match status" value="1"/>
</dbReference>
<name>A0A919AV11_9PROT</name>
<dbReference type="InterPro" id="IPR036188">
    <property type="entry name" value="FAD/NAD-bd_sf"/>
</dbReference>
<dbReference type="PANTHER" id="PTHR13847">
    <property type="entry name" value="SARCOSINE DEHYDROGENASE-RELATED"/>
    <property type="match status" value="1"/>
</dbReference>